<dbReference type="Proteomes" id="UP000323994">
    <property type="component" value="Unassembled WGS sequence"/>
</dbReference>
<keyword evidence="5 8" id="KW-0862">Zinc</keyword>
<keyword evidence="8" id="KW-0964">Secreted</keyword>
<sequence length="363" mass="40751">MCNHDSHNPVRCIIPPYISEKLLSEASKRKLPDVVNDALRNSRFRSDRSFFSKLNETQRSVFNPPSKPLKKPAMKMHVYDMQHDTVLGDAKLIWQNGKSRTGLDKDATNVIEAGTATWKLYFEIFGRNSVDNLGMILKHYIHYGNQYDNAFWDGMRMVYGDGDGKIFDSFTADADIIGHELTHGVTQYESNLEYHNQSGALNESVSDVFGIMIKQRLLNQDVKQSDWLIGENVLKGTKYALRSLKAPGTAYVDHPDLGTDPQPATYDHFVSLPDTERGDWGGVHINSGIPNFAFYVTAFNMGGFSWEKAGKIWYAALTDRTLVSENTDFAAFKEATLQKADELFGAGSLESKAVVDGWKEAKV</sequence>
<dbReference type="PANTHER" id="PTHR43579:SF1">
    <property type="entry name" value="NEUTRAL METALLOPROTEINASE"/>
    <property type="match status" value="1"/>
</dbReference>
<dbReference type="Pfam" id="PF02868">
    <property type="entry name" value="Peptidase_M4_C"/>
    <property type="match status" value="1"/>
</dbReference>
<dbReference type="AlphaFoldDB" id="A0A5M8QRA3"/>
<dbReference type="Gene3D" id="1.10.390.10">
    <property type="entry name" value="Neutral Protease Domain 2"/>
    <property type="match status" value="1"/>
</dbReference>
<feature type="active site" evidence="7">
    <location>
        <position position="180"/>
    </location>
</feature>
<dbReference type="InterPro" id="IPR013856">
    <property type="entry name" value="Peptidase_M4_domain"/>
</dbReference>
<keyword evidence="2 8" id="KW-0645">Protease</keyword>
<evidence type="ECO:0000256" key="5">
    <source>
        <dbReference type="ARBA" id="ARBA00022833"/>
    </source>
</evidence>
<evidence type="ECO:0000313" key="11">
    <source>
        <dbReference type="EMBL" id="KAA6437023.1"/>
    </source>
</evidence>
<dbReference type="PANTHER" id="PTHR43579">
    <property type="match status" value="1"/>
</dbReference>
<keyword evidence="4 8" id="KW-0378">Hydrolase</keyword>
<evidence type="ECO:0000256" key="7">
    <source>
        <dbReference type="PIRSR" id="PIRSR623612-1"/>
    </source>
</evidence>
<dbReference type="GO" id="GO:0006508">
    <property type="term" value="P:proteolysis"/>
    <property type="evidence" value="ECO:0007669"/>
    <property type="project" value="UniProtKB-KW"/>
</dbReference>
<comment type="caution">
    <text evidence="11">The sequence shown here is derived from an EMBL/GenBank/DDBJ whole genome shotgun (WGS) entry which is preliminary data.</text>
</comment>
<dbReference type="Gene3D" id="3.10.170.10">
    <property type="match status" value="1"/>
</dbReference>
<dbReference type="SUPFAM" id="SSF55486">
    <property type="entry name" value="Metalloproteases ('zincins'), catalytic domain"/>
    <property type="match status" value="1"/>
</dbReference>
<reference evidence="11 12" key="1">
    <citation type="submission" date="2019-05" db="EMBL/GenBank/DDBJ databases">
        <authorList>
            <person name="Qu J.-H."/>
        </authorList>
    </citation>
    <scope>NUCLEOTIDE SEQUENCE [LARGE SCALE GENOMIC DNA]</scope>
    <source>
        <strain evidence="11 12">NS28</strain>
    </source>
</reference>
<evidence type="ECO:0000259" key="10">
    <source>
        <dbReference type="Pfam" id="PF02868"/>
    </source>
</evidence>
<dbReference type="CDD" id="cd09597">
    <property type="entry name" value="M4_TLP"/>
    <property type="match status" value="1"/>
</dbReference>
<dbReference type="InterPro" id="IPR001570">
    <property type="entry name" value="Peptidase_M4_C_domain"/>
</dbReference>
<dbReference type="GO" id="GO:0046872">
    <property type="term" value="F:metal ion binding"/>
    <property type="evidence" value="ECO:0007669"/>
    <property type="project" value="UniProtKB-UniRule"/>
</dbReference>
<dbReference type="InterPro" id="IPR023612">
    <property type="entry name" value="Peptidase_M4"/>
</dbReference>
<evidence type="ECO:0000256" key="4">
    <source>
        <dbReference type="ARBA" id="ARBA00022801"/>
    </source>
</evidence>
<evidence type="ECO:0000259" key="9">
    <source>
        <dbReference type="Pfam" id="PF01447"/>
    </source>
</evidence>
<organism evidence="11 12">
    <name type="scientific">Dyadobacter flavalbus</name>
    <dbReference type="NCBI Taxonomy" id="2579942"/>
    <lineage>
        <taxon>Bacteria</taxon>
        <taxon>Pseudomonadati</taxon>
        <taxon>Bacteroidota</taxon>
        <taxon>Cytophagia</taxon>
        <taxon>Cytophagales</taxon>
        <taxon>Spirosomataceae</taxon>
        <taxon>Dyadobacter</taxon>
    </lineage>
</organism>
<comment type="function">
    <text evidence="8">Extracellular zinc metalloprotease.</text>
</comment>
<evidence type="ECO:0000313" key="12">
    <source>
        <dbReference type="Proteomes" id="UP000323994"/>
    </source>
</evidence>
<keyword evidence="12" id="KW-1185">Reference proteome</keyword>
<dbReference type="GO" id="GO:0004222">
    <property type="term" value="F:metalloendopeptidase activity"/>
    <property type="evidence" value="ECO:0007669"/>
    <property type="project" value="UniProtKB-UniRule"/>
</dbReference>
<evidence type="ECO:0000256" key="2">
    <source>
        <dbReference type="ARBA" id="ARBA00022670"/>
    </source>
</evidence>
<proteinExistence type="inferred from homology"/>
<keyword evidence="3" id="KW-0479">Metal-binding</keyword>
<feature type="domain" description="Peptidase M4 C-terminal" evidence="10">
    <location>
        <begin position="190"/>
        <end position="363"/>
    </location>
</feature>
<feature type="active site" description="Proton donor" evidence="7">
    <location>
        <position position="284"/>
    </location>
</feature>
<name>A0A5M8QRA3_9BACT</name>
<evidence type="ECO:0000256" key="6">
    <source>
        <dbReference type="ARBA" id="ARBA00023049"/>
    </source>
</evidence>
<keyword evidence="6 8" id="KW-0482">Metalloprotease</keyword>
<dbReference type="EC" id="3.4.24.-" evidence="8"/>
<comment type="subcellular location">
    <subcellularLocation>
        <location evidence="8">Secreted</location>
    </subcellularLocation>
</comment>
<comment type="cofactor">
    <cofactor evidence="8">
        <name>Zn(2+)</name>
        <dbReference type="ChEBI" id="CHEBI:29105"/>
    </cofactor>
</comment>
<dbReference type="OrthoDB" id="291295at2"/>
<evidence type="ECO:0000256" key="8">
    <source>
        <dbReference type="RuleBase" id="RU366073"/>
    </source>
</evidence>
<feature type="domain" description="Peptidase M4" evidence="9">
    <location>
        <begin position="76"/>
        <end position="187"/>
    </location>
</feature>
<accession>A0A5M8QRA3</accession>
<evidence type="ECO:0000256" key="1">
    <source>
        <dbReference type="ARBA" id="ARBA00009388"/>
    </source>
</evidence>
<protein>
    <recommendedName>
        <fullName evidence="8">Neutral metalloproteinase</fullName>
        <ecNumber evidence="8">3.4.24.-</ecNumber>
    </recommendedName>
</protein>
<dbReference type="GO" id="GO:0005576">
    <property type="term" value="C:extracellular region"/>
    <property type="evidence" value="ECO:0007669"/>
    <property type="project" value="UniProtKB-SubCell"/>
</dbReference>
<dbReference type="Pfam" id="PF01447">
    <property type="entry name" value="Peptidase_M4"/>
    <property type="match status" value="1"/>
</dbReference>
<dbReference type="EMBL" id="VBSN01000059">
    <property type="protein sequence ID" value="KAA6437023.1"/>
    <property type="molecule type" value="Genomic_DNA"/>
</dbReference>
<dbReference type="InterPro" id="IPR052759">
    <property type="entry name" value="Metalloprotease_M4"/>
</dbReference>
<dbReference type="PRINTS" id="PR00730">
    <property type="entry name" value="THERMOLYSIN"/>
</dbReference>
<gene>
    <name evidence="11" type="ORF">FEM33_20085</name>
</gene>
<evidence type="ECO:0000256" key="3">
    <source>
        <dbReference type="ARBA" id="ARBA00022723"/>
    </source>
</evidence>
<comment type="similarity">
    <text evidence="1 8">Belongs to the peptidase M4 family.</text>
</comment>
<dbReference type="InterPro" id="IPR027268">
    <property type="entry name" value="Peptidase_M4/M1_CTD_sf"/>
</dbReference>